<feature type="disulfide bond" evidence="9">
    <location>
        <begin position="144"/>
        <end position="151"/>
    </location>
</feature>
<evidence type="ECO:0000256" key="1">
    <source>
        <dbReference type="ARBA" id="ARBA00004589"/>
    </source>
</evidence>
<feature type="signal peptide" evidence="12">
    <location>
        <begin position="1"/>
        <end position="19"/>
    </location>
</feature>
<comment type="subcellular location">
    <subcellularLocation>
        <location evidence="1">Membrane</location>
        <topology evidence="1">Lipid-anchor</topology>
        <topology evidence="1">GPI-anchor</topology>
    </subcellularLocation>
    <subcellularLocation>
        <location evidence="2">Secreted</location>
    </subcellularLocation>
</comment>
<dbReference type="AlphaFoldDB" id="A0A1L7WSB8"/>
<comment type="caution">
    <text evidence="9">Lacks conserved residue(s) required for the propagation of feature annotation.</text>
</comment>
<proteinExistence type="inferred from homology"/>
<organism evidence="14 15">
    <name type="scientific">Phialocephala subalpina</name>
    <dbReference type="NCBI Taxonomy" id="576137"/>
    <lineage>
        <taxon>Eukaryota</taxon>
        <taxon>Fungi</taxon>
        <taxon>Dikarya</taxon>
        <taxon>Ascomycota</taxon>
        <taxon>Pezizomycotina</taxon>
        <taxon>Leotiomycetes</taxon>
        <taxon>Helotiales</taxon>
        <taxon>Mollisiaceae</taxon>
        <taxon>Phialocephala</taxon>
        <taxon>Phialocephala fortinii species complex</taxon>
    </lineage>
</organism>
<evidence type="ECO:0000256" key="12">
    <source>
        <dbReference type="SAM" id="SignalP"/>
    </source>
</evidence>
<keyword evidence="5" id="KW-0325">Glycoprotein</keyword>
<dbReference type="PROSITE" id="PS52012">
    <property type="entry name" value="CFEM"/>
    <property type="match status" value="1"/>
</dbReference>
<dbReference type="Proteomes" id="UP000184330">
    <property type="component" value="Unassembled WGS sequence"/>
</dbReference>
<evidence type="ECO:0000256" key="6">
    <source>
        <dbReference type="ARBA" id="ARBA00022729"/>
    </source>
</evidence>
<dbReference type="GO" id="GO:0098552">
    <property type="term" value="C:side of membrane"/>
    <property type="evidence" value="ECO:0007669"/>
    <property type="project" value="UniProtKB-KW"/>
</dbReference>
<evidence type="ECO:0000256" key="10">
    <source>
        <dbReference type="SAM" id="MobiDB-lite"/>
    </source>
</evidence>
<keyword evidence="11" id="KW-0812">Transmembrane</keyword>
<feature type="chain" id="PRO_5009875194" description="CFEM domain-containing protein" evidence="12">
    <location>
        <begin position="20"/>
        <end position="307"/>
    </location>
</feature>
<evidence type="ECO:0000256" key="5">
    <source>
        <dbReference type="ARBA" id="ARBA00022622"/>
    </source>
</evidence>
<dbReference type="STRING" id="576137.A0A1L7WSB8"/>
<keyword evidence="7 9" id="KW-1015">Disulfide bond</keyword>
<comment type="similarity">
    <text evidence="3">Belongs to the RBT5 family.</text>
</comment>
<evidence type="ECO:0000259" key="13">
    <source>
        <dbReference type="PROSITE" id="PS52012"/>
    </source>
</evidence>
<evidence type="ECO:0000256" key="11">
    <source>
        <dbReference type="SAM" id="Phobius"/>
    </source>
</evidence>
<dbReference type="Pfam" id="PF05730">
    <property type="entry name" value="CFEM"/>
    <property type="match status" value="2"/>
</dbReference>
<feature type="transmembrane region" description="Helical" evidence="11">
    <location>
        <begin position="282"/>
        <end position="304"/>
    </location>
</feature>
<keyword evidence="6 12" id="KW-0732">Signal</keyword>
<evidence type="ECO:0000256" key="2">
    <source>
        <dbReference type="ARBA" id="ARBA00004613"/>
    </source>
</evidence>
<dbReference type="EMBL" id="FJOG01000006">
    <property type="protein sequence ID" value="CZR55656.1"/>
    <property type="molecule type" value="Genomic_DNA"/>
</dbReference>
<protein>
    <recommendedName>
        <fullName evidence="13">CFEM domain-containing protein</fullName>
    </recommendedName>
</protein>
<keyword evidence="11" id="KW-0472">Membrane</keyword>
<keyword evidence="11" id="KW-1133">Transmembrane helix</keyword>
<evidence type="ECO:0000313" key="15">
    <source>
        <dbReference type="Proteomes" id="UP000184330"/>
    </source>
</evidence>
<accession>A0A1L7WSB8</accession>
<evidence type="ECO:0000256" key="8">
    <source>
        <dbReference type="ARBA" id="ARBA00023288"/>
    </source>
</evidence>
<evidence type="ECO:0000256" key="9">
    <source>
        <dbReference type="PROSITE-ProRule" id="PRU01356"/>
    </source>
</evidence>
<keyword evidence="5" id="KW-0336">GPI-anchor</keyword>
<dbReference type="GO" id="GO:0005576">
    <property type="term" value="C:extracellular region"/>
    <property type="evidence" value="ECO:0007669"/>
    <property type="project" value="UniProtKB-SubCell"/>
</dbReference>
<keyword evidence="8" id="KW-0449">Lipoprotein</keyword>
<keyword evidence="4" id="KW-0964">Secreted</keyword>
<feature type="compositionally biased region" description="Low complexity" evidence="10">
    <location>
        <begin position="235"/>
        <end position="270"/>
    </location>
</feature>
<evidence type="ECO:0000313" key="14">
    <source>
        <dbReference type="EMBL" id="CZR55656.1"/>
    </source>
</evidence>
<evidence type="ECO:0000256" key="4">
    <source>
        <dbReference type="ARBA" id="ARBA00022525"/>
    </source>
</evidence>
<reference evidence="14 15" key="1">
    <citation type="submission" date="2016-03" db="EMBL/GenBank/DDBJ databases">
        <authorList>
            <person name="Ploux O."/>
        </authorList>
    </citation>
    <scope>NUCLEOTIDE SEQUENCE [LARGE SCALE GENOMIC DNA]</scope>
    <source>
        <strain evidence="14 15">UAMH 11012</strain>
    </source>
</reference>
<name>A0A1L7WSB8_9HELO</name>
<feature type="region of interest" description="Disordered" evidence="10">
    <location>
        <begin position="235"/>
        <end position="276"/>
    </location>
</feature>
<gene>
    <name evidence="14" type="ORF">PAC_05544</name>
</gene>
<keyword evidence="15" id="KW-1185">Reference proteome</keyword>
<dbReference type="InterPro" id="IPR008427">
    <property type="entry name" value="Extracellular_membr_CFEM_dom"/>
</dbReference>
<evidence type="ECO:0000256" key="3">
    <source>
        <dbReference type="ARBA" id="ARBA00010031"/>
    </source>
</evidence>
<dbReference type="OrthoDB" id="5430958at2759"/>
<sequence length="307" mass="30673">MRATAQVLAVAALFSVANSAPATDPTSFWQSGFYDTCAITNCFVPITNSYPCEINDNSCVCTTSGFVSQVASCLATSCSPIVASTYNTYSSNCASTGYGLALTKTQFLSAAGALETWLSANFWNFYPACANTGCLSPLTAESGCDISNNECVCSNATLMTSMAGCIGKACSSTSISGTYSLYQTACSSNGGYSIALTSAQWEAAAGSGSGSGTVTSSIASSSGSTVVQVAGTSKTTSAGTTFSTPVPSSADTSASSSTTAQNSTPSTTPSSGGGGFTEDQKIALGVGLGMGLPAIVLAAVGICYKRN</sequence>
<evidence type="ECO:0000256" key="7">
    <source>
        <dbReference type="ARBA" id="ARBA00023157"/>
    </source>
</evidence>
<feature type="disulfide bond" evidence="9">
    <location>
        <begin position="153"/>
        <end position="186"/>
    </location>
</feature>
<feature type="domain" description="CFEM" evidence="13">
    <location>
        <begin position="100"/>
        <end position="213"/>
    </location>
</feature>